<keyword evidence="1" id="KW-0812">Transmembrane</keyword>
<keyword evidence="1" id="KW-1133">Transmembrane helix</keyword>
<keyword evidence="3" id="KW-1185">Reference proteome</keyword>
<proteinExistence type="predicted"/>
<name>A0A367S197_9NOSO</name>
<accession>A0A367S197</accession>
<reference evidence="2" key="1">
    <citation type="submission" date="2016-04" db="EMBL/GenBank/DDBJ databases">
        <authorList>
            <person name="Tabuchi Yagui T.R."/>
        </authorList>
    </citation>
    <scope>NUCLEOTIDE SEQUENCE [LARGE SCALE GENOMIC DNA]</scope>
    <source>
        <strain evidence="2">NIES-26</strain>
    </source>
</reference>
<dbReference type="EMBL" id="LXQD01000003">
    <property type="protein sequence ID" value="RCJ42535.1"/>
    <property type="molecule type" value="Genomic_DNA"/>
</dbReference>
<dbReference type="Proteomes" id="UP000252107">
    <property type="component" value="Unassembled WGS sequence"/>
</dbReference>
<keyword evidence="1" id="KW-0472">Membrane</keyword>
<comment type="caution">
    <text evidence="2">The sequence shown here is derived from an EMBL/GenBank/DDBJ whole genome shotgun (WGS) entry which is preliminary data.</text>
</comment>
<gene>
    <name evidence="2" type="ORF">A6770_34530</name>
</gene>
<evidence type="ECO:0000313" key="2">
    <source>
        <dbReference type="EMBL" id="RCJ42535.1"/>
    </source>
</evidence>
<evidence type="ECO:0000256" key="1">
    <source>
        <dbReference type="SAM" id="Phobius"/>
    </source>
</evidence>
<dbReference type="AlphaFoldDB" id="A0A367S197"/>
<feature type="transmembrane region" description="Helical" evidence="1">
    <location>
        <begin position="12"/>
        <end position="30"/>
    </location>
</feature>
<protein>
    <submittedName>
        <fullName evidence="2">Uncharacterized protein</fullName>
    </submittedName>
</protein>
<feature type="transmembrane region" description="Helical" evidence="1">
    <location>
        <begin position="42"/>
        <end position="62"/>
    </location>
</feature>
<sequence>MALLSYELEVSSPYFLIASLTVIPVPMVIVSEVVTVQGIVNSLVAIPILIVIPSTVMNILAIVKPTTVIISVSLMIPPMMTIISTMSFVMAVSSMFYFFSISFPIFLI</sequence>
<evidence type="ECO:0000313" key="3">
    <source>
        <dbReference type="Proteomes" id="UP000252107"/>
    </source>
</evidence>
<organism evidence="2 3">
    <name type="scientific">Nostoc minutum NIES-26</name>
    <dbReference type="NCBI Taxonomy" id="1844469"/>
    <lineage>
        <taxon>Bacteria</taxon>
        <taxon>Bacillati</taxon>
        <taxon>Cyanobacteriota</taxon>
        <taxon>Cyanophyceae</taxon>
        <taxon>Nostocales</taxon>
        <taxon>Nostocaceae</taxon>
        <taxon>Nostoc</taxon>
    </lineage>
</organism>
<feature type="transmembrane region" description="Helical" evidence="1">
    <location>
        <begin position="82"/>
        <end position="107"/>
    </location>
</feature>